<dbReference type="EMBL" id="JBHSQW010000035">
    <property type="protein sequence ID" value="MFC5996205.1"/>
    <property type="molecule type" value="Genomic_DNA"/>
</dbReference>
<feature type="transmembrane region" description="Helical" evidence="6">
    <location>
        <begin position="59"/>
        <end position="80"/>
    </location>
</feature>
<proteinExistence type="predicted"/>
<keyword evidence="8" id="KW-1185">Reference proteome</keyword>
<sequence length="437" mass="45119">MSNTVRGRKGTGLPRNLSSRRAGTATHLALGLVTVGLAGYAFVVVVGHMFPAPLYAAEIGALTSVYFLINIIGPGVFFAVEQETSRAVTAARGEGGSTREVAVRTGRIAAVVTVVVAAVLLLLWPPVLSRVLAGHTGLLFAVVVAAVGAAVMYWVRGILSGQKRLRPYALTLYLEGVARLLPGVVLLAFAVRQPTWYALAFALGALVAGLALAPVLRFAPGSSARSHVARAGRSVAMLVAAGLLMQVMANLGPVVVTFRMPDTVVASVFALTFVAARVPLFLFSPVQALLVPALARAVAARRADLLRRHLVRALAALAALGVVGVLLAAMFGPWAVQVLFNAAERPPASYVALLAAATICMMAALTFQAALVALDAQRTVIVSWVVGSVAFLSVLLVSPDPIGGALAAQLLGPAVVTIWAAVGTARAVGRVRSASAQ</sequence>
<accession>A0ABW1J6T4</accession>
<dbReference type="PANTHER" id="PTHR30250:SF11">
    <property type="entry name" value="O-ANTIGEN TRANSPORTER-RELATED"/>
    <property type="match status" value="1"/>
</dbReference>
<feature type="transmembrane region" description="Helical" evidence="6">
    <location>
        <begin position="25"/>
        <end position="47"/>
    </location>
</feature>
<dbReference type="InterPro" id="IPR050833">
    <property type="entry name" value="Poly_Biosynth_Transport"/>
</dbReference>
<feature type="transmembrane region" description="Helical" evidence="6">
    <location>
        <begin position="264"/>
        <end position="290"/>
    </location>
</feature>
<keyword evidence="4 6" id="KW-1133">Transmembrane helix</keyword>
<evidence type="ECO:0000313" key="8">
    <source>
        <dbReference type="Proteomes" id="UP001596302"/>
    </source>
</evidence>
<feature type="transmembrane region" description="Helical" evidence="6">
    <location>
        <begin position="167"/>
        <end position="190"/>
    </location>
</feature>
<feature type="transmembrane region" description="Helical" evidence="6">
    <location>
        <begin position="237"/>
        <end position="258"/>
    </location>
</feature>
<evidence type="ECO:0000256" key="4">
    <source>
        <dbReference type="ARBA" id="ARBA00022989"/>
    </source>
</evidence>
<keyword evidence="2" id="KW-1003">Cell membrane</keyword>
<organism evidence="7 8">
    <name type="scientific">Pseudonocardia hispaniensis</name>
    <dbReference type="NCBI Taxonomy" id="904933"/>
    <lineage>
        <taxon>Bacteria</taxon>
        <taxon>Bacillati</taxon>
        <taxon>Actinomycetota</taxon>
        <taxon>Actinomycetes</taxon>
        <taxon>Pseudonocardiales</taxon>
        <taxon>Pseudonocardiaceae</taxon>
        <taxon>Pseudonocardia</taxon>
    </lineage>
</organism>
<comment type="caution">
    <text evidence="7">The sequence shown here is derived from an EMBL/GenBank/DDBJ whole genome shotgun (WGS) entry which is preliminary data.</text>
</comment>
<feature type="transmembrane region" description="Helical" evidence="6">
    <location>
        <begin position="196"/>
        <end position="216"/>
    </location>
</feature>
<reference evidence="8" key="1">
    <citation type="journal article" date="2019" name="Int. J. Syst. Evol. Microbiol.">
        <title>The Global Catalogue of Microorganisms (GCM) 10K type strain sequencing project: providing services to taxonomists for standard genome sequencing and annotation.</title>
        <authorList>
            <consortium name="The Broad Institute Genomics Platform"/>
            <consortium name="The Broad Institute Genome Sequencing Center for Infectious Disease"/>
            <person name="Wu L."/>
            <person name="Ma J."/>
        </authorList>
    </citation>
    <scope>NUCLEOTIDE SEQUENCE [LARGE SCALE GENOMIC DNA]</scope>
    <source>
        <strain evidence="8">CCM 8391</strain>
    </source>
</reference>
<dbReference type="Proteomes" id="UP001596302">
    <property type="component" value="Unassembled WGS sequence"/>
</dbReference>
<protein>
    <recommendedName>
        <fullName evidence="9">O-antigen/teichoic acid export membrane protein</fullName>
    </recommendedName>
</protein>
<gene>
    <name evidence="7" type="ORF">ACFQE5_18530</name>
</gene>
<feature type="transmembrane region" description="Helical" evidence="6">
    <location>
        <begin position="381"/>
        <end position="398"/>
    </location>
</feature>
<evidence type="ECO:0000256" key="2">
    <source>
        <dbReference type="ARBA" id="ARBA00022475"/>
    </source>
</evidence>
<dbReference type="RefSeq" id="WP_379586712.1">
    <property type="nucleotide sequence ID" value="NZ_JBHSQW010000035.1"/>
</dbReference>
<keyword evidence="3 6" id="KW-0812">Transmembrane</keyword>
<evidence type="ECO:0000256" key="1">
    <source>
        <dbReference type="ARBA" id="ARBA00004651"/>
    </source>
</evidence>
<name>A0ABW1J6T4_9PSEU</name>
<comment type="subcellular location">
    <subcellularLocation>
        <location evidence="1">Cell membrane</location>
        <topology evidence="1">Multi-pass membrane protein</topology>
    </subcellularLocation>
</comment>
<feature type="transmembrane region" description="Helical" evidence="6">
    <location>
        <begin position="136"/>
        <end position="155"/>
    </location>
</feature>
<feature type="transmembrane region" description="Helical" evidence="6">
    <location>
        <begin position="410"/>
        <end position="429"/>
    </location>
</feature>
<feature type="transmembrane region" description="Helical" evidence="6">
    <location>
        <begin position="310"/>
        <end position="336"/>
    </location>
</feature>
<feature type="transmembrane region" description="Helical" evidence="6">
    <location>
        <begin position="101"/>
        <end position="124"/>
    </location>
</feature>
<evidence type="ECO:0008006" key="9">
    <source>
        <dbReference type="Google" id="ProtNLM"/>
    </source>
</evidence>
<evidence type="ECO:0000256" key="3">
    <source>
        <dbReference type="ARBA" id="ARBA00022692"/>
    </source>
</evidence>
<evidence type="ECO:0000256" key="5">
    <source>
        <dbReference type="ARBA" id="ARBA00023136"/>
    </source>
</evidence>
<dbReference type="PANTHER" id="PTHR30250">
    <property type="entry name" value="PST FAMILY PREDICTED COLANIC ACID TRANSPORTER"/>
    <property type="match status" value="1"/>
</dbReference>
<feature type="transmembrane region" description="Helical" evidence="6">
    <location>
        <begin position="348"/>
        <end position="374"/>
    </location>
</feature>
<evidence type="ECO:0000313" key="7">
    <source>
        <dbReference type="EMBL" id="MFC5996205.1"/>
    </source>
</evidence>
<keyword evidence="5 6" id="KW-0472">Membrane</keyword>
<evidence type="ECO:0000256" key="6">
    <source>
        <dbReference type="SAM" id="Phobius"/>
    </source>
</evidence>